<evidence type="ECO:0000313" key="2">
    <source>
        <dbReference type="EMBL" id="MFK2918920.1"/>
    </source>
</evidence>
<evidence type="ECO:0000256" key="1">
    <source>
        <dbReference type="SAM" id="SignalP"/>
    </source>
</evidence>
<reference evidence="2 3" key="1">
    <citation type="submission" date="2020-10" db="EMBL/GenBank/DDBJ databases">
        <title>Phylogeny of dyella-like bacteria.</title>
        <authorList>
            <person name="Fu J."/>
        </authorList>
    </citation>
    <scope>NUCLEOTIDE SEQUENCE [LARGE SCALE GENOMIC DNA]</scope>
    <source>
        <strain evidence="2 3">BB4</strain>
    </source>
</reference>
<sequence length="174" mass="19673">MAYRIALLLALLLSAFSVKALYDPAPIYVLRNVQGEWKGTLTYIDYGAPHKEVTLPTRLYVALSAPDEITLSYVHDDGPGKTVYSYERLRFDIDGKAVTWNSKSDGQPDSRQGKIVSIEEKASAIVLLAEFNEGDMLARYRFEFSDSTLSMEKQEIRSGKPPLRRSRYQFLRGA</sequence>
<keyword evidence="3" id="KW-1185">Reference proteome</keyword>
<organism evidence="2 3">
    <name type="scientific">Dyella koreensis</name>
    <dbReference type="NCBI Taxonomy" id="311235"/>
    <lineage>
        <taxon>Bacteria</taxon>
        <taxon>Pseudomonadati</taxon>
        <taxon>Pseudomonadota</taxon>
        <taxon>Gammaproteobacteria</taxon>
        <taxon>Lysobacterales</taxon>
        <taxon>Rhodanobacteraceae</taxon>
        <taxon>Dyella</taxon>
    </lineage>
</organism>
<keyword evidence="1" id="KW-0732">Signal</keyword>
<evidence type="ECO:0008006" key="4">
    <source>
        <dbReference type="Google" id="ProtNLM"/>
    </source>
</evidence>
<comment type="caution">
    <text evidence="2">The sequence shown here is derived from an EMBL/GenBank/DDBJ whole genome shotgun (WGS) entry which is preliminary data.</text>
</comment>
<feature type="signal peptide" evidence="1">
    <location>
        <begin position="1"/>
        <end position="20"/>
    </location>
</feature>
<gene>
    <name evidence="2" type="ORF">ISS97_16735</name>
</gene>
<protein>
    <recommendedName>
        <fullName evidence="4">DUF1579 domain-containing protein</fullName>
    </recommendedName>
</protein>
<dbReference type="RefSeq" id="WP_379983460.1">
    <property type="nucleotide sequence ID" value="NZ_JADIKD010000012.1"/>
</dbReference>
<feature type="chain" id="PRO_5046048999" description="DUF1579 domain-containing protein" evidence="1">
    <location>
        <begin position="21"/>
        <end position="174"/>
    </location>
</feature>
<proteinExistence type="predicted"/>
<name>A0ABW8K8K7_9GAMM</name>
<dbReference type="Proteomes" id="UP001620408">
    <property type="component" value="Unassembled WGS sequence"/>
</dbReference>
<dbReference type="EMBL" id="JADIKD010000012">
    <property type="protein sequence ID" value="MFK2918920.1"/>
    <property type="molecule type" value="Genomic_DNA"/>
</dbReference>
<evidence type="ECO:0000313" key="3">
    <source>
        <dbReference type="Proteomes" id="UP001620408"/>
    </source>
</evidence>
<accession>A0ABW8K8K7</accession>